<dbReference type="FunFam" id="3.30.70.270:FF:000001">
    <property type="entry name" value="Diguanylate cyclase domain protein"/>
    <property type="match status" value="1"/>
</dbReference>
<accession>A0A7X6IC39</accession>
<proteinExistence type="predicted"/>
<organism evidence="4 5">
    <name type="scientific">Candidatus Manganitrophus noduliformans</name>
    <dbReference type="NCBI Taxonomy" id="2606439"/>
    <lineage>
        <taxon>Bacteria</taxon>
        <taxon>Pseudomonadati</taxon>
        <taxon>Nitrospirota</taxon>
        <taxon>Nitrospiria</taxon>
        <taxon>Candidatus Troglogloeales</taxon>
        <taxon>Candidatus Manganitrophaceae</taxon>
        <taxon>Candidatus Manganitrophus</taxon>
    </lineage>
</organism>
<dbReference type="GO" id="GO:0043709">
    <property type="term" value="P:cell adhesion involved in single-species biofilm formation"/>
    <property type="evidence" value="ECO:0007669"/>
    <property type="project" value="TreeGrafter"/>
</dbReference>
<dbReference type="InterPro" id="IPR000160">
    <property type="entry name" value="GGDEF_dom"/>
</dbReference>
<reference evidence="4 5" key="1">
    <citation type="journal article" date="2020" name="Nature">
        <title>Bacterial chemolithoautotrophy via manganese oxidation.</title>
        <authorList>
            <person name="Yu H."/>
            <person name="Leadbetter J.R."/>
        </authorList>
    </citation>
    <scope>NUCLEOTIDE SEQUENCE [LARGE SCALE GENOMIC DNA]</scope>
    <source>
        <strain evidence="4 5">Mn-1</strain>
    </source>
</reference>
<evidence type="ECO:0000256" key="2">
    <source>
        <dbReference type="ARBA" id="ARBA00034247"/>
    </source>
</evidence>
<dbReference type="SMART" id="SM00267">
    <property type="entry name" value="GGDEF"/>
    <property type="match status" value="1"/>
</dbReference>
<dbReference type="InterPro" id="IPR003018">
    <property type="entry name" value="GAF"/>
</dbReference>
<dbReference type="Gene3D" id="3.30.450.40">
    <property type="match status" value="1"/>
</dbReference>
<dbReference type="PANTHER" id="PTHR45138:SF9">
    <property type="entry name" value="DIGUANYLATE CYCLASE DGCM-RELATED"/>
    <property type="match status" value="1"/>
</dbReference>
<dbReference type="RefSeq" id="WP_168061402.1">
    <property type="nucleotide sequence ID" value="NZ_VTOW01000003.1"/>
</dbReference>
<dbReference type="PANTHER" id="PTHR45138">
    <property type="entry name" value="REGULATORY COMPONENTS OF SENSORY TRANSDUCTION SYSTEM"/>
    <property type="match status" value="1"/>
</dbReference>
<dbReference type="AlphaFoldDB" id="A0A7X6IC39"/>
<dbReference type="InterPro" id="IPR043128">
    <property type="entry name" value="Rev_trsase/Diguanyl_cyclase"/>
</dbReference>
<dbReference type="InterPro" id="IPR050469">
    <property type="entry name" value="Diguanylate_Cyclase"/>
</dbReference>
<protein>
    <recommendedName>
        <fullName evidence="1">diguanylate cyclase</fullName>
        <ecNumber evidence="1">2.7.7.65</ecNumber>
    </recommendedName>
</protein>
<dbReference type="Proteomes" id="UP000534783">
    <property type="component" value="Unassembled WGS sequence"/>
</dbReference>
<dbReference type="EMBL" id="VTOW01000003">
    <property type="protein sequence ID" value="NKE72070.1"/>
    <property type="molecule type" value="Genomic_DNA"/>
</dbReference>
<dbReference type="GO" id="GO:1902201">
    <property type="term" value="P:negative regulation of bacterial-type flagellum-dependent cell motility"/>
    <property type="evidence" value="ECO:0007669"/>
    <property type="project" value="TreeGrafter"/>
</dbReference>
<dbReference type="SUPFAM" id="SSF55781">
    <property type="entry name" value="GAF domain-like"/>
    <property type="match status" value="1"/>
</dbReference>
<dbReference type="CDD" id="cd01949">
    <property type="entry name" value="GGDEF"/>
    <property type="match status" value="1"/>
</dbReference>
<dbReference type="InterPro" id="IPR029787">
    <property type="entry name" value="Nucleotide_cyclase"/>
</dbReference>
<comment type="catalytic activity">
    <reaction evidence="2">
        <text>2 GTP = 3',3'-c-di-GMP + 2 diphosphate</text>
        <dbReference type="Rhea" id="RHEA:24898"/>
        <dbReference type="ChEBI" id="CHEBI:33019"/>
        <dbReference type="ChEBI" id="CHEBI:37565"/>
        <dbReference type="ChEBI" id="CHEBI:58805"/>
        <dbReference type="EC" id="2.7.7.65"/>
    </reaction>
</comment>
<dbReference type="PROSITE" id="PS50887">
    <property type="entry name" value="GGDEF"/>
    <property type="match status" value="1"/>
</dbReference>
<dbReference type="InterPro" id="IPR029016">
    <property type="entry name" value="GAF-like_dom_sf"/>
</dbReference>
<name>A0A7X6IC39_9BACT</name>
<evidence type="ECO:0000313" key="5">
    <source>
        <dbReference type="Proteomes" id="UP000534783"/>
    </source>
</evidence>
<dbReference type="Gene3D" id="3.30.70.270">
    <property type="match status" value="1"/>
</dbReference>
<comment type="caution">
    <text evidence="4">The sequence shown here is derived from an EMBL/GenBank/DDBJ whole genome shotgun (WGS) entry which is preliminary data.</text>
</comment>
<dbReference type="GO" id="GO:0005886">
    <property type="term" value="C:plasma membrane"/>
    <property type="evidence" value="ECO:0007669"/>
    <property type="project" value="TreeGrafter"/>
</dbReference>
<dbReference type="SUPFAM" id="SSF55073">
    <property type="entry name" value="Nucleotide cyclase"/>
    <property type="match status" value="1"/>
</dbReference>
<feature type="domain" description="GGDEF" evidence="3">
    <location>
        <begin position="216"/>
        <end position="366"/>
    </location>
</feature>
<sequence>MKLHLLDHRHLNVLLGRERKQRAPDRDEPALDLMLKEILKKANQFVPSEAGSILLDDPIGKKEREELVFVACFGPGSSKLPGLRLSINTGIAGATYLSGKPYLSKNVKRDKMFYAKIDKISRFSTRSIICAPIIVENSIYGVIELINRKGKPNFTEEELKLLEIFAGYTSTLIQNVLDARKHIELAKRDGLTGLYNDRYFHTRLEREVRQVRRGQHDLILLFLDMDHFKGVNDQFGHLTGSHILQEVGDVLRKVVPVRGTTVARYGGDEFVIIFSQTTLEEVVQVADRIRTAIKKFPFSTVPINEKAKAETLQGRLTCSIGLASLKKHVGNGTSNSNIRHLLIRKADAAMYVAKDQGKDRICVAPPA</sequence>
<dbReference type="SMART" id="SM00065">
    <property type="entry name" value="GAF"/>
    <property type="match status" value="1"/>
</dbReference>
<evidence type="ECO:0000256" key="1">
    <source>
        <dbReference type="ARBA" id="ARBA00012528"/>
    </source>
</evidence>
<gene>
    <name evidence="4" type="ORF">MNODULE_15075</name>
</gene>
<evidence type="ECO:0000313" key="4">
    <source>
        <dbReference type="EMBL" id="NKE72070.1"/>
    </source>
</evidence>
<evidence type="ECO:0000259" key="3">
    <source>
        <dbReference type="PROSITE" id="PS50887"/>
    </source>
</evidence>
<dbReference type="Pfam" id="PF00990">
    <property type="entry name" value="GGDEF"/>
    <property type="match status" value="1"/>
</dbReference>
<dbReference type="Pfam" id="PF01590">
    <property type="entry name" value="GAF"/>
    <property type="match status" value="1"/>
</dbReference>
<dbReference type="EC" id="2.7.7.65" evidence="1"/>
<keyword evidence="5" id="KW-1185">Reference proteome</keyword>
<dbReference type="GO" id="GO:0052621">
    <property type="term" value="F:diguanylate cyclase activity"/>
    <property type="evidence" value="ECO:0007669"/>
    <property type="project" value="UniProtKB-EC"/>
</dbReference>
<dbReference type="NCBIfam" id="TIGR00254">
    <property type="entry name" value="GGDEF"/>
    <property type="match status" value="1"/>
</dbReference>